<dbReference type="PROSITE" id="PS50088">
    <property type="entry name" value="ANK_REPEAT"/>
    <property type="match status" value="5"/>
</dbReference>
<dbReference type="PANTHER" id="PTHR24123">
    <property type="entry name" value="ANKYRIN REPEAT-CONTAINING"/>
    <property type="match status" value="1"/>
</dbReference>
<dbReference type="InterPro" id="IPR002110">
    <property type="entry name" value="Ankyrin_rpt"/>
</dbReference>
<feature type="repeat" description="ANK" evidence="3">
    <location>
        <begin position="332"/>
        <end position="364"/>
    </location>
</feature>
<comment type="caution">
    <text evidence="5">The sequence shown here is derived from an EMBL/GenBank/DDBJ whole genome shotgun (WGS) entry which is preliminary data.</text>
</comment>
<evidence type="ECO:0000256" key="1">
    <source>
        <dbReference type="ARBA" id="ARBA00022737"/>
    </source>
</evidence>
<dbReference type="AlphaFoldDB" id="A0A4R1RCQ2"/>
<dbReference type="EMBL" id="SLUP01000009">
    <property type="protein sequence ID" value="TCL63593.1"/>
    <property type="molecule type" value="Genomic_DNA"/>
</dbReference>
<proteinExistence type="predicted"/>
<feature type="repeat" description="ANK" evidence="3">
    <location>
        <begin position="265"/>
        <end position="298"/>
    </location>
</feature>
<evidence type="ECO:0000256" key="2">
    <source>
        <dbReference type="ARBA" id="ARBA00023043"/>
    </source>
</evidence>
<dbReference type="SUPFAM" id="SSF48403">
    <property type="entry name" value="Ankyrin repeat"/>
    <property type="match status" value="2"/>
</dbReference>
<gene>
    <name evidence="5" type="ORF">EV196_109219</name>
</gene>
<dbReference type="InterPro" id="IPR036770">
    <property type="entry name" value="Ankyrin_rpt-contain_sf"/>
</dbReference>
<feature type="signal peptide" evidence="4">
    <location>
        <begin position="1"/>
        <end position="17"/>
    </location>
</feature>
<dbReference type="Gene3D" id="1.25.40.20">
    <property type="entry name" value="Ankyrin repeat-containing domain"/>
    <property type="match status" value="2"/>
</dbReference>
<keyword evidence="6" id="KW-1185">Reference proteome</keyword>
<dbReference type="OrthoDB" id="2575953at2"/>
<keyword evidence="1" id="KW-0677">Repeat</keyword>
<protein>
    <submittedName>
        <fullName evidence="5">Ankyrin repeat protein</fullName>
    </submittedName>
</protein>
<dbReference type="SMART" id="SM00248">
    <property type="entry name" value="ANK"/>
    <property type="match status" value="8"/>
</dbReference>
<feature type="repeat" description="ANK" evidence="3">
    <location>
        <begin position="92"/>
        <end position="124"/>
    </location>
</feature>
<organism evidence="5 6">
    <name type="scientific">Mariniflexile fucanivorans</name>
    <dbReference type="NCBI Taxonomy" id="264023"/>
    <lineage>
        <taxon>Bacteria</taxon>
        <taxon>Pseudomonadati</taxon>
        <taxon>Bacteroidota</taxon>
        <taxon>Flavobacteriia</taxon>
        <taxon>Flavobacteriales</taxon>
        <taxon>Flavobacteriaceae</taxon>
        <taxon>Mariniflexile</taxon>
    </lineage>
</organism>
<evidence type="ECO:0000313" key="5">
    <source>
        <dbReference type="EMBL" id="TCL63593.1"/>
    </source>
</evidence>
<evidence type="ECO:0000313" key="6">
    <source>
        <dbReference type="Proteomes" id="UP000295455"/>
    </source>
</evidence>
<dbReference type="Pfam" id="PF12796">
    <property type="entry name" value="Ank_2"/>
    <property type="match status" value="3"/>
</dbReference>
<dbReference type="PROSITE" id="PS50297">
    <property type="entry name" value="ANK_REP_REGION"/>
    <property type="match status" value="4"/>
</dbReference>
<accession>A0A4R1RCQ2</accession>
<feature type="repeat" description="ANK" evidence="3">
    <location>
        <begin position="437"/>
        <end position="470"/>
    </location>
</feature>
<feature type="chain" id="PRO_5020195128" evidence="4">
    <location>
        <begin position="18"/>
        <end position="494"/>
    </location>
</feature>
<reference evidence="5 6" key="1">
    <citation type="submission" date="2019-03" db="EMBL/GenBank/DDBJ databases">
        <title>Genomic Encyclopedia of Type Strains, Phase IV (KMG-IV): sequencing the most valuable type-strain genomes for metagenomic binning, comparative biology and taxonomic classification.</title>
        <authorList>
            <person name="Goeker M."/>
        </authorList>
    </citation>
    <scope>NUCLEOTIDE SEQUENCE [LARGE SCALE GENOMIC DNA]</scope>
    <source>
        <strain evidence="5 6">DSM 18792</strain>
    </source>
</reference>
<dbReference type="InterPro" id="IPR051165">
    <property type="entry name" value="Multifunctional_ANK_Repeat"/>
</dbReference>
<evidence type="ECO:0000256" key="3">
    <source>
        <dbReference type="PROSITE-ProRule" id="PRU00023"/>
    </source>
</evidence>
<keyword evidence="4" id="KW-0732">Signal</keyword>
<dbReference type="PANTHER" id="PTHR24123:SF33">
    <property type="entry name" value="PROTEIN HOS4"/>
    <property type="match status" value="1"/>
</dbReference>
<sequence length="494" mass="54436">MKKAFLLLVLAPVFLFAQIEQSSNELHNRAFWQTQPDVATLKQKIKEGNNPVTPNPAAFDALCFAIMGKAPVKTVEYLLSIPGNDINKSTHDGRSYLMWAGSAGDIETMKLLLSRGADTKVAGSHGFNWFTFTVNTGHDNTAIYDLMVAHGVDLNETNRAGANAILLLAPHSKDGKIIEYFQQKGLSTQATDKEGNNILFYAAKGGNIDLMKKYIAEGFDYKTINKDGENLLLFASHGGRGYSNPLDVYQYFDTLGLDMTLINNHGENALHNIASNTKDANIVDFFIKKGINIHQKDNKGNTAFLNAAKGNNLEVLQKMIPLIKNINEQNNEGLTAITYATQSINLEAFEFLKEKGANVNIVDAEGNNLFYHLFNAYSPRNSENFEAFENALITAGVSFKDASKKESPLHIAISKEEKRLIQKALDLGADVNQKNHNGLTPLHLAAMKATDAILLQLLLSNGADKNALTDFDESAYDLAQENELLKKTDVSFLK</sequence>
<name>A0A4R1RCQ2_9FLAO</name>
<evidence type="ECO:0000256" key="4">
    <source>
        <dbReference type="SAM" id="SignalP"/>
    </source>
</evidence>
<dbReference type="Proteomes" id="UP000295455">
    <property type="component" value="Unassembled WGS sequence"/>
</dbReference>
<dbReference type="PRINTS" id="PR01415">
    <property type="entry name" value="ANKYRIN"/>
</dbReference>
<dbReference type="RefSeq" id="WP_132219092.1">
    <property type="nucleotide sequence ID" value="NZ_OX156936.1"/>
</dbReference>
<keyword evidence="2 3" id="KW-0040">ANK repeat</keyword>
<feature type="repeat" description="ANK" evidence="3">
    <location>
        <begin position="404"/>
        <end position="436"/>
    </location>
</feature>